<sequence length="107" mass="11169">MKFKSLTSFAPNVISTTAAHSGQELLDSSNHNKSSPNHQQQRGQLKMMSCPTTDATVGMLSNSPLGGVQVISAAGGHIIAVANPALALSPTLNEALSLKREVNSPEM</sequence>
<feature type="compositionally biased region" description="Polar residues" evidence="1">
    <location>
        <begin position="25"/>
        <end position="43"/>
    </location>
</feature>
<evidence type="ECO:0000256" key="1">
    <source>
        <dbReference type="SAM" id="MobiDB-lite"/>
    </source>
</evidence>
<feature type="region of interest" description="Disordered" evidence="1">
    <location>
        <begin position="25"/>
        <end position="45"/>
    </location>
</feature>
<gene>
    <name evidence="2" type="ORF">CCAP1982_LOCUS12735</name>
</gene>
<comment type="caution">
    <text evidence="2">The sequence shown here is derived from an EMBL/GenBank/DDBJ whole genome shotgun (WGS) entry which is preliminary data.</text>
</comment>
<protein>
    <submittedName>
        <fullName evidence="2">(Mediterranean fruit fly) hypothetical protein</fullName>
    </submittedName>
</protein>
<dbReference type="OrthoDB" id="10028556at2759"/>
<dbReference type="EMBL" id="CAJHJT010000034">
    <property type="protein sequence ID" value="CAD7004316.1"/>
    <property type="molecule type" value="Genomic_DNA"/>
</dbReference>
<keyword evidence="3" id="KW-1185">Reference proteome</keyword>
<proteinExistence type="predicted"/>
<reference evidence="2" key="1">
    <citation type="submission" date="2020-11" db="EMBL/GenBank/DDBJ databases">
        <authorList>
            <person name="Whitehead M."/>
        </authorList>
    </citation>
    <scope>NUCLEOTIDE SEQUENCE</scope>
    <source>
        <strain evidence="2">EGII</strain>
    </source>
</reference>
<evidence type="ECO:0000313" key="2">
    <source>
        <dbReference type="EMBL" id="CAD7004316.1"/>
    </source>
</evidence>
<organism evidence="2 3">
    <name type="scientific">Ceratitis capitata</name>
    <name type="common">Mediterranean fruit fly</name>
    <name type="synonym">Tephritis capitata</name>
    <dbReference type="NCBI Taxonomy" id="7213"/>
    <lineage>
        <taxon>Eukaryota</taxon>
        <taxon>Metazoa</taxon>
        <taxon>Ecdysozoa</taxon>
        <taxon>Arthropoda</taxon>
        <taxon>Hexapoda</taxon>
        <taxon>Insecta</taxon>
        <taxon>Pterygota</taxon>
        <taxon>Neoptera</taxon>
        <taxon>Endopterygota</taxon>
        <taxon>Diptera</taxon>
        <taxon>Brachycera</taxon>
        <taxon>Muscomorpha</taxon>
        <taxon>Tephritoidea</taxon>
        <taxon>Tephritidae</taxon>
        <taxon>Ceratitis</taxon>
        <taxon>Ceratitis</taxon>
    </lineage>
</organism>
<dbReference type="AlphaFoldDB" id="A0A811V392"/>
<dbReference type="Proteomes" id="UP000606786">
    <property type="component" value="Unassembled WGS sequence"/>
</dbReference>
<accession>A0A811V392</accession>
<name>A0A811V392_CERCA</name>
<evidence type="ECO:0000313" key="3">
    <source>
        <dbReference type="Proteomes" id="UP000606786"/>
    </source>
</evidence>